<dbReference type="Proteomes" id="UP000199495">
    <property type="component" value="Unassembled WGS sequence"/>
</dbReference>
<proteinExistence type="predicted"/>
<dbReference type="RefSeq" id="WP_143009438.1">
    <property type="nucleotide sequence ID" value="NZ_FNCS01000020.1"/>
</dbReference>
<feature type="compositionally biased region" description="Basic and acidic residues" evidence="1">
    <location>
        <begin position="52"/>
        <end position="71"/>
    </location>
</feature>
<dbReference type="Pfam" id="PF24072">
    <property type="entry name" value="T7_gp14"/>
    <property type="match status" value="1"/>
</dbReference>
<sequence>MAPLPVIAGIAGVAGAGLQIVGTMAQARGQREAGKAAEEDAYFEAAQLEDNSKEEFAASQRDALERRREGRLANSAAQARAAASGGGAGADAPTIMRIMGDIASRAEYGAQAALFGGESRRAGMFTQAEATRRTGRSQRRGSELSAMGTMFSGLSSGFSSLAGAF</sequence>
<reference evidence="2 3" key="1">
    <citation type="submission" date="2016-10" db="EMBL/GenBank/DDBJ databases">
        <authorList>
            <person name="de Groot N.N."/>
        </authorList>
    </citation>
    <scope>NUCLEOTIDE SEQUENCE [LARGE SCALE GENOMIC DNA]</scope>
    <source>
        <strain evidence="2 3">CGMCC 1.10267</strain>
    </source>
</reference>
<feature type="compositionally biased region" description="Low complexity" evidence="1">
    <location>
        <begin position="72"/>
        <end position="83"/>
    </location>
</feature>
<keyword evidence="3" id="KW-1185">Reference proteome</keyword>
<evidence type="ECO:0000313" key="2">
    <source>
        <dbReference type="EMBL" id="SDH08529.1"/>
    </source>
</evidence>
<name>A0A1G7ZIR4_9HYPH</name>
<dbReference type="STRING" id="440168.SAMN04487974_12039"/>
<dbReference type="EMBL" id="FNCS01000020">
    <property type="protein sequence ID" value="SDH08529.1"/>
    <property type="molecule type" value="Genomic_DNA"/>
</dbReference>
<dbReference type="InterPro" id="IPR038996">
    <property type="entry name" value="Gp14"/>
</dbReference>
<organism evidence="2 3">
    <name type="scientific">Pelagibacterium luteolum</name>
    <dbReference type="NCBI Taxonomy" id="440168"/>
    <lineage>
        <taxon>Bacteria</taxon>
        <taxon>Pseudomonadati</taxon>
        <taxon>Pseudomonadota</taxon>
        <taxon>Alphaproteobacteria</taxon>
        <taxon>Hyphomicrobiales</taxon>
        <taxon>Devosiaceae</taxon>
        <taxon>Pelagibacterium</taxon>
    </lineage>
</organism>
<gene>
    <name evidence="2" type="ORF">SAMN04487974_12039</name>
</gene>
<accession>A0A1G7ZIR4</accession>
<dbReference type="AlphaFoldDB" id="A0A1G7ZIR4"/>
<evidence type="ECO:0000256" key="1">
    <source>
        <dbReference type="SAM" id="MobiDB-lite"/>
    </source>
</evidence>
<protein>
    <submittedName>
        <fullName evidence="2">Uncharacterized protein</fullName>
    </submittedName>
</protein>
<evidence type="ECO:0000313" key="3">
    <source>
        <dbReference type="Proteomes" id="UP000199495"/>
    </source>
</evidence>
<feature type="region of interest" description="Disordered" evidence="1">
    <location>
        <begin position="52"/>
        <end position="90"/>
    </location>
</feature>